<organism evidence="1 2">
    <name type="scientific">Tenacibaculum adriaticum</name>
    <dbReference type="NCBI Taxonomy" id="413713"/>
    <lineage>
        <taxon>Bacteria</taxon>
        <taxon>Pseudomonadati</taxon>
        <taxon>Bacteroidota</taxon>
        <taxon>Flavobacteriia</taxon>
        <taxon>Flavobacteriales</taxon>
        <taxon>Flavobacteriaceae</taxon>
        <taxon>Tenacibaculum</taxon>
    </lineage>
</organism>
<dbReference type="EMBL" id="VNIA01000003">
    <property type="protein sequence ID" value="TYP98178.1"/>
    <property type="molecule type" value="Genomic_DNA"/>
</dbReference>
<reference evidence="1 2" key="1">
    <citation type="submission" date="2019-07" db="EMBL/GenBank/DDBJ databases">
        <title>Genomic Encyclopedia of Type Strains, Phase IV (KMG-IV): sequencing the most valuable type-strain genomes for metagenomic binning, comparative biology and taxonomic classification.</title>
        <authorList>
            <person name="Goeker M."/>
        </authorList>
    </citation>
    <scope>NUCLEOTIDE SEQUENCE [LARGE SCALE GENOMIC DNA]</scope>
    <source>
        <strain evidence="1 2">DSM 18961</strain>
    </source>
</reference>
<gene>
    <name evidence="1" type="ORF">C7447_103348</name>
</gene>
<evidence type="ECO:0000313" key="1">
    <source>
        <dbReference type="EMBL" id="TYP98178.1"/>
    </source>
</evidence>
<evidence type="ECO:0000313" key="2">
    <source>
        <dbReference type="Proteomes" id="UP000323136"/>
    </source>
</evidence>
<dbReference type="OrthoDB" id="1443487at2"/>
<sequence>MKKNIKNSYDLEQAIVELKAKKDKDFNVLKSQLSNSYNNLKPANMLRQMLTGLSTEPKVKNGVLDFVLSLSGGYLSKRLLIGKSNSFLKSIIGYIVQMKATKIISNKITGDNK</sequence>
<accession>A0A5S5DS18</accession>
<dbReference type="Proteomes" id="UP000323136">
    <property type="component" value="Unassembled WGS sequence"/>
</dbReference>
<dbReference type="RefSeq" id="WP_148870506.1">
    <property type="nucleotide sequence ID" value="NZ_VNIA01000003.1"/>
</dbReference>
<dbReference type="AlphaFoldDB" id="A0A5S5DS18"/>
<protein>
    <submittedName>
        <fullName evidence="1">Uncharacterized protein</fullName>
    </submittedName>
</protein>
<keyword evidence="2" id="KW-1185">Reference proteome</keyword>
<name>A0A5S5DS18_9FLAO</name>
<comment type="caution">
    <text evidence="1">The sequence shown here is derived from an EMBL/GenBank/DDBJ whole genome shotgun (WGS) entry which is preliminary data.</text>
</comment>
<proteinExistence type="predicted"/>